<dbReference type="EC" id="1.4.3.-" evidence="3"/>
<proteinExistence type="predicted"/>
<dbReference type="GO" id="GO:0016491">
    <property type="term" value="F:oxidoreductase activity"/>
    <property type="evidence" value="ECO:0007669"/>
    <property type="project" value="UniProtKB-KW"/>
</dbReference>
<protein>
    <submittedName>
        <fullName evidence="3">Gamma-glutamylputrescine oxidoreductase</fullName>
        <ecNumber evidence="3">1.4.3.-</ecNumber>
    </submittedName>
</protein>
<gene>
    <name evidence="3" type="primary">puuB_2</name>
    <name evidence="3" type="ORF">RUE5091_00946</name>
</gene>
<dbReference type="AlphaFoldDB" id="A0A0P1I4S4"/>
<dbReference type="STRING" id="1715692.RUE5091_00946"/>
<evidence type="ECO:0000313" key="4">
    <source>
        <dbReference type="Proteomes" id="UP000051260"/>
    </source>
</evidence>
<sequence>MAVLGLSTSEQQDLHEHAAHLSDRNGYDQIEMLDEAAGHAPCPSPTYKGGYLDMGAAHLHPPNFALGLAQATAKAGVRIFEGTEVTGIEEDRSAKVLTANGTVSANHVILVCNSYLGDLNRKVASRVMLISNFIAATEPLGDDTARVLTRTLPSRTLNLR</sequence>
<dbReference type="Pfam" id="PF01266">
    <property type="entry name" value="DAO"/>
    <property type="match status" value="1"/>
</dbReference>
<dbReference type="SUPFAM" id="SSF51905">
    <property type="entry name" value="FAD/NAD(P)-binding domain"/>
    <property type="match status" value="1"/>
</dbReference>
<evidence type="ECO:0000313" key="3">
    <source>
        <dbReference type="EMBL" id="CUJ89891.1"/>
    </source>
</evidence>
<keyword evidence="1 3" id="KW-0560">Oxidoreductase</keyword>
<evidence type="ECO:0000259" key="2">
    <source>
        <dbReference type="Pfam" id="PF01266"/>
    </source>
</evidence>
<evidence type="ECO:0000256" key="1">
    <source>
        <dbReference type="ARBA" id="ARBA00023002"/>
    </source>
</evidence>
<dbReference type="EMBL" id="CYUD01000002">
    <property type="protein sequence ID" value="CUJ89891.1"/>
    <property type="molecule type" value="Genomic_DNA"/>
</dbReference>
<reference evidence="4" key="1">
    <citation type="submission" date="2015-09" db="EMBL/GenBank/DDBJ databases">
        <authorList>
            <person name="Rodrigo-Torres L."/>
            <person name="Arahal D.R."/>
        </authorList>
    </citation>
    <scope>NUCLEOTIDE SEQUENCE [LARGE SCALE GENOMIC DNA]</scope>
    <source>
        <strain evidence="4">CECT 5091</strain>
    </source>
</reference>
<dbReference type="Proteomes" id="UP000051260">
    <property type="component" value="Unassembled WGS sequence"/>
</dbReference>
<feature type="domain" description="FAD dependent oxidoreductase" evidence="2">
    <location>
        <begin position="9"/>
        <end position="144"/>
    </location>
</feature>
<organism evidence="3 4">
    <name type="scientific">Ruegeria denitrificans</name>
    <dbReference type="NCBI Taxonomy" id="1715692"/>
    <lineage>
        <taxon>Bacteria</taxon>
        <taxon>Pseudomonadati</taxon>
        <taxon>Pseudomonadota</taxon>
        <taxon>Alphaproteobacteria</taxon>
        <taxon>Rhodobacterales</taxon>
        <taxon>Roseobacteraceae</taxon>
        <taxon>Ruegeria</taxon>
    </lineage>
</organism>
<accession>A0A0P1I4S4</accession>
<name>A0A0P1I4S4_9RHOB</name>
<dbReference type="InterPro" id="IPR006076">
    <property type="entry name" value="FAD-dep_OxRdtase"/>
</dbReference>
<dbReference type="InterPro" id="IPR036188">
    <property type="entry name" value="FAD/NAD-bd_sf"/>
</dbReference>
<keyword evidence="4" id="KW-1185">Reference proteome</keyword>
<dbReference type="Gene3D" id="3.50.50.60">
    <property type="entry name" value="FAD/NAD(P)-binding domain"/>
    <property type="match status" value="1"/>
</dbReference>
<dbReference type="Gene3D" id="3.30.9.10">
    <property type="entry name" value="D-Amino Acid Oxidase, subunit A, domain 2"/>
    <property type="match status" value="1"/>
</dbReference>